<dbReference type="STRING" id="1184151.AW736_10980"/>
<keyword evidence="4 6" id="KW-1133">Transmembrane helix</keyword>
<dbReference type="Pfam" id="PF13899">
    <property type="entry name" value="Thioredoxin_7"/>
    <property type="match status" value="1"/>
</dbReference>
<reference evidence="10 11" key="1">
    <citation type="submission" date="2016-01" db="EMBL/GenBank/DDBJ databases">
        <title>High potential of lignocellulose degradation of a new Verrucomicrobia species.</title>
        <authorList>
            <person name="Wang Y."/>
            <person name="Shi Y."/>
            <person name="Qiu Z."/>
            <person name="Liu S."/>
            <person name="Yang H."/>
        </authorList>
    </citation>
    <scope>NUCLEOTIDE SEQUENCE [LARGE SCALE GENOMIC DNA]</scope>
    <source>
        <strain evidence="10 11">TSB47</strain>
    </source>
</reference>
<keyword evidence="5 6" id="KW-0472">Membrane</keyword>
<dbReference type="GO" id="GO:0015035">
    <property type="term" value="F:protein-disulfide reductase activity"/>
    <property type="evidence" value="ECO:0007669"/>
    <property type="project" value="TreeGrafter"/>
</dbReference>
<evidence type="ECO:0000259" key="9">
    <source>
        <dbReference type="Pfam" id="PF11412"/>
    </source>
</evidence>
<dbReference type="Pfam" id="PF11412">
    <property type="entry name" value="DsbD_N"/>
    <property type="match status" value="1"/>
</dbReference>
<keyword evidence="2 6" id="KW-0812">Transmembrane</keyword>
<dbReference type="SUPFAM" id="SSF52833">
    <property type="entry name" value="Thioredoxin-like"/>
    <property type="match status" value="1"/>
</dbReference>
<feature type="transmembrane region" description="Helical" evidence="6">
    <location>
        <begin position="587"/>
        <end position="605"/>
    </location>
</feature>
<evidence type="ECO:0000256" key="4">
    <source>
        <dbReference type="ARBA" id="ARBA00022989"/>
    </source>
</evidence>
<dbReference type="PANTHER" id="PTHR32234:SF3">
    <property type="entry name" value="SUPPRESSION OF COPPER SENSITIVITY PROTEIN"/>
    <property type="match status" value="1"/>
</dbReference>
<feature type="transmembrane region" description="Helical" evidence="6">
    <location>
        <begin position="488"/>
        <end position="508"/>
    </location>
</feature>
<dbReference type="GO" id="GO:0016020">
    <property type="term" value="C:membrane"/>
    <property type="evidence" value="ECO:0007669"/>
    <property type="project" value="UniProtKB-SubCell"/>
</dbReference>
<protein>
    <submittedName>
        <fullName evidence="10">Disulfide bond formation protein DsbD</fullName>
    </submittedName>
</protein>
<gene>
    <name evidence="10" type="ORF">AW736_10980</name>
</gene>
<keyword evidence="7" id="KW-0732">Signal</keyword>
<dbReference type="EMBL" id="LRRQ01000076">
    <property type="protein sequence ID" value="OAM89838.1"/>
    <property type="molecule type" value="Genomic_DNA"/>
</dbReference>
<evidence type="ECO:0000256" key="5">
    <source>
        <dbReference type="ARBA" id="ARBA00023136"/>
    </source>
</evidence>
<evidence type="ECO:0000256" key="2">
    <source>
        <dbReference type="ARBA" id="ARBA00022692"/>
    </source>
</evidence>
<evidence type="ECO:0000256" key="7">
    <source>
        <dbReference type="SAM" id="SignalP"/>
    </source>
</evidence>
<feature type="domain" description="Cytochrome C biogenesis protein transmembrane" evidence="8">
    <location>
        <begin position="331"/>
        <end position="536"/>
    </location>
</feature>
<feature type="transmembrane region" description="Helical" evidence="6">
    <location>
        <begin position="528"/>
        <end position="548"/>
    </location>
</feature>
<organism evidence="10 11">
    <name type="scientific">Termitidicoccus mucosus</name>
    <dbReference type="NCBI Taxonomy" id="1184151"/>
    <lineage>
        <taxon>Bacteria</taxon>
        <taxon>Pseudomonadati</taxon>
        <taxon>Verrucomicrobiota</taxon>
        <taxon>Opitutia</taxon>
        <taxon>Opitutales</taxon>
        <taxon>Opitutaceae</taxon>
        <taxon>Termitidicoccus</taxon>
    </lineage>
</organism>
<keyword evidence="3" id="KW-0201">Cytochrome c-type biogenesis</keyword>
<dbReference type="GO" id="GO:0017004">
    <property type="term" value="P:cytochrome complex assembly"/>
    <property type="evidence" value="ECO:0007669"/>
    <property type="project" value="UniProtKB-KW"/>
</dbReference>
<keyword evidence="11" id="KW-1185">Reference proteome</keyword>
<feature type="transmembrane region" description="Helical" evidence="6">
    <location>
        <begin position="454"/>
        <end position="482"/>
    </location>
</feature>
<feature type="transmembrane region" description="Helical" evidence="6">
    <location>
        <begin position="369"/>
        <end position="391"/>
    </location>
</feature>
<evidence type="ECO:0000256" key="1">
    <source>
        <dbReference type="ARBA" id="ARBA00004141"/>
    </source>
</evidence>
<evidence type="ECO:0000259" key="8">
    <source>
        <dbReference type="Pfam" id="PF02683"/>
    </source>
</evidence>
<evidence type="ECO:0000256" key="6">
    <source>
        <dbReference type="SAM" id="Phobius"/>
    </source>
</evidence>
<comment type="caution">
    <text evidence="10">The sequence shown here is derived from an EMBL/GenBank/DDBJ whole genome shotgun (WGS) entry which is preliminary data.</text>
</comment>
<dbReference type="Gene3D" id="3.40.30.10">
    <property type="entry name" value="Glutaredoxin"/>
    <property type="match status" value="1"/>
</dbReference>
<feature type="transmembrane region" description="Helical" evidence="6">
    <location>
        <begin position="411"/>
        <end position="433"/>
    </location>
</feature>
<dbReference type="GO" id="GO:0045454">
    <property type="term" value="P:cell redox homeostasis"/>
    <property type="evidence" value="ECO:0007669"/>
    <property type="project" value="TreeGrafter"/>
</dbReference>
<dbReference type="InterPro" id="IPR035671">
    <property type="entry name" value="DsbD_gamma"/>
</dbReference>
<feature type="signal peptide" evidence="7">
    <location>
        <begin position="1"/>
        <end position="41"/>
    </location>
</feature>
<dbReference type="InterPro" id="IPR003834">
    <property type="entry name" value="Cyt_c_assmbl_TM_dom"/>
</dbReference>
<proteinExistence type="predicted"/>
<dbReference type="OrthoDB" id="9811036at2"/>
<dbReference type="PANTHER" id="PTHR32234">
    <property type="entry name" value="THIOL:DISULFIDE INTERCHANGE PROTEIN DSBD"/>
    <property type="match status" value="1"/>
</dbReference>
<feature type="chain" id="PRO_5008088987" evidence="7">
    <location>
        <begin position="42"/>
        <end position="733"/>
    </location>
</feature>
<feature type="transmembrane region" description="Helical" evidence="6">
    <location>
        <begin position="554"/>
        <end position="575"/>
    </location>
</feature>
<comment type="subcellular location">
    <subcellularLocation>
        <location evidence="1">Membrane</location>
        <topology evidence="1">Multi-pass membrane protein</topology>
    </subcellularLocation>
</comment>
<accession>A0A178IJC1</accession>
<evidence type="ECO:0000313" key="10">
    <source>
        <dbReference type="EMBL" id="OAM89838.1"/>
    </source>
</evidence>
<sequence length="733" mass="77270">MILHILFRNTHPFMIRRLFLHFICLPAIALLALAAAPGARAQVRASLVSADASVQPGRAFTVALKLEHQPHWHTYWINAGTGYPTSLAWELPEGWQAGDIRWPVPIVIKDHTGTVTGNGYEAITLLPVTLTPPKDLKPGETVTLRAKADWLMCADVCVPGDATVTLTLPVSTAAPAPDAVVTAALAATPMPRAPDGWRVSATRHTGEKTVALAFAAEKNKAAAPALATLSPHFFSIDALIQYDQPQTVMTGEAGAVVTFTLPVSDAYEGDGARLAGVLAYDRDGARHGFIIDVPIQNGAAASSPPNRSDGGDAAAPADASASASAGFVGTLFLAFLGGLVLNLMPCVFPVLGIKILGFVNQAGADRRKVTLHGVAFTAGVLVSFWLLAGLLLVLRAGGQQLGWGFQLQSPSFVFCMAVFMLVFALNMSGLFEVGLSATGVGGQLQSKNGYTGSFFTGALAVLVATPCSAPFLAPALGAALALSAGESVLVFTAIAIGLSAPYLLLSIFPGAVKFLPRPGAWMETFKQLMSFLLYATVGALLWVLAAQTADSDYALLWVLFGFVLVAMAAWVYGRFGQPYGRKPARRAAGHAAALVLLAGGVWLGWPKSPADEPAAGAAGAPQVTWEKWTPDAVAAARAAGKTVYVDFTARWCATCQTNKLLVFKSEEVLRHFNDNGIVTLKADWTTRDPQITAELAKHNRAAVPFNLVYKPGQPEPLALPEILTPGIVLEAVR</sequence>
<dbReference type="InterPro" id="IPR028250">
    <property type="entry name" value="DsbDN"/>
</dbReference>
<dbReference type="Proteomes" id="UP000078486">
    <property type="component" value="Unassembled WGS sequence"/>
</dbReference>
<dbReference type="InterPro" id="IPR036249">
    <property type="entry name" value="Thioredoxin-like_sf"/>
</dbReference>
<evidence type="ECO:0000256" key="3">
    <source>
        <dbReference type="ARBA" id="ARBA00022748"/>
    </source>
</evidence>
<dbReference type="Pfam" id="PF02683">
    <property type="entry name" value="DsbD_TM"/>
    <property type="match status" value="1"/>
</dbReference>
<dbReference type="CDD" id="cd02953">
    <property type="entry name" value="DsbDgamma"/>
    <property type="match status" value="1"/>
</dbReference>
<name>A0A178IJC1_9BACT</name>
<dbReference type="AlphaFoldDB" id="A0A178IJC1"/>
<feature type="domain" description="Thiol:disulfide interchange protein DsbD N-terminal" evidence="9">
    <location>
        <begin position="53"/>
        <end position="167"/>
    </location>
</feature>
<evidence type="ECO:0000313" key="11">
    <source>
        <dbReference type="Proteomes" id="UP000078486"/>
    </source>
</evidence>
<feature type="transmembrane region" description="Helical" evidence="6">
    <location>
        <begin position="331"/>
        <end position="357"/>
    </location>
</feature>